<reference evidence="1" key="1">
    <citation type="journal article" date="2018" name="Virology">
        <title>A giant virus infecting green algae encodes key fermentation genes.</title>
        <authorList>
            <person name="Schvarcz C.R."/>
            <person name="Steward G.F."/>
        </authorList>
    </citation>
    <scope>NUCLEOTIDE SEQUENCE [LARGE SCALE GENOMIC DNA]</scope>
</reference>
<dbReference type="EMBL" id="KY322437">
    <property type="protein sequence ID" value="AUF82101.1"/>
    <property type="molecule type" value="Genomic_DNA"/>
</dbReference>
<evidence type="ECO:0000313" key="1">
    <source>
        <dbReference type="EMBL" id="AUF82101.1"/>
    </source>
</evidence>
<protein>
    <submittedName>
        <fullName evidence="1">Uncharacterized protein</fullName>
    </submittedName>
</protein>
<gene>
    <name evidence="1" type="ORF">TetV_009</name>
</gene>
<accession>A0A2P0VMI0</accession>
<sequence>MHALLRYLAGNKIDSEKRIRNRTDICKFYHFMNHTSKIGQGYSDEEFVTSQEAYEREIPVLFEMIEFIKYGDRFSISLSEIKGEVFLRTDLLTRQVCVVAILQMLEYIEFMDSETVCELLHYVIDNGDFHDIATFFEHTYYSPYTCDVYTMYEEDLESEEIHKDDFY</sequence>
<evidence type="ECO:0000313" key="2">
    <source>
        <dbReference type="Proteomes" id="UP000244773"/>
    </source>
</evidence>
<proteinExistence type="predicted"/>
<name>A0A2P0VMI0_9VIRU</name>
<keyword evidence="2" id="KW-1185">Reference proteome</keyword>
<organism evidence="1">
    <name type="scientific">Tetraselmis virus 1</name>
    <dbReference type="NCBI Taxonomy" id="2060617"/>
    <lineage>
        <taxon>Viruses</taxon>
        <taxon>Varidnaviria</taxon>
        <taxon>Bamfordvirae</taxon>
        <taxon>Nucleocytoviricota</taxon>
        <taxon>Megaviricetes</taxon>
        <taxon>Imitervirales</taxon>
        <taxon>Allomimiviridae</taxon>
        <taxon>Oceanusvirus</taxon>
        <taxon>Oceanusvirus kaneohense</taxon>
    </lineage>
</organism>
<dbReference type="Proteomes" id="UP000244773">
    <property type="component" value="Segment"/>
</dbReference>